<keyword evidence="2" id="KW-1185">Reference proteome</keyword>
<comment type="caution">
    <text evidence="1">The sequence shown here is derived from an EMBL/GenBank/DDBJ whole genome shotgun (WGS) entry which is preliminary data.</text>
</comment>
<gene>
    <name evidence="1" type="ORF">INT48_008905</name>
</gene>
<reference evidence="1" key="1">
    <citation type="submission" date="2021-01" db="EMBL/GenBank/DDBJ databases">
        <title>Metabolic potential, ecology and presence of endohyphal bacteria is reflected in genomic diversity of Mucoromycotina.</title>
        <authorList>
            <person name="Muszewska A."/>
            <person name="Okrasinska A."/>
            <person name="Steczkiewicz K."/>
            <person name="Drgas O."/>
            <person name="Orlowska M."/>
            <person name="Perlinska-Lenart U."/>
            <person name="Aleksandrzak-Piekarczyk T."/>
            <person name="Szatraj K."/>
            <person name="Zielenkiewicz U."/>
            <person name="Pilsyk S."/>
            <person name="Malc E."/>
            <person name="Mieczkowski P."/>
            <person name="Kruszewska J.S."/>
            <person name="Biernat P."/>
            <person name="Pawlowska J."/>
        </authorList>
    </citation>
    <scope>NUCLEOTIDE SEQUENCE</scope>
    <source>
        <strain evidence="1">WA0000018081</strain>
    </source>
</reference>
<proteinExistence type="predicted"/>
<evidence type="ECO:0000313" key="2">
    <source>
        <dbReference type="Proteomes" id="UP000613177"/>
    </source>
</evidence>
<dbReference type="AlphaFoldDB" id="A0A8H7VUW3"/>
<dbReference type="EMBL" id="JAEPRE010000253">
    <property type="protein sequence ID" value="KAG2229673.1"/>
    <property type="molecule type" value="Genomic_DNA"/>
</dbReference>
<dbReference type="Proteomes" id="UP000613177">
    <property type="component" value="Unassembled WGS sequence"/>
</dbReference>
<name>A0A8H7VUW3_9FUNG</name>
<sequence>MPNGSKTPNAAVYFDGSANVLPSSAEKRLWGDEQEVRKFEREAEVNKDEDFLVQNIMDNNFKATSNNNRQLNKRYADNGVFSMGCARHSIPERLYNISGGEGLNFKDFLLENFSKDSIDITHFYDRIGVRFEDRQTIERSIKNNVNCILEEDSEYTVTLREICLFISVGDFLLLRNEPCENYWRQKQLREVLKHSENEKIDDELQQRRSKRLKKIKEFPTEQDKVLPGFNCSTASIIKLKAHNTFMGKKFSELNTLEKITVSNGFNSILDLTDNNDDSVSQKTLFTKEQWEELNNLYNKKIKWNPIDSEIAQELQEIEKVNYY</sequence>
<protein>
    <submittedName>
        <fullName evidence="1">Uncharacterized protein</fullName>
    </submittedName>
</protein>
<organism evidence="1 2">
    <name type="scientific">Thamnidium elegans</name>
    <dbReference type="NCBI Taxonomy" id="101142"/>
    <lineage>
        <taxon>Eukaryota</taxon>
        <taxon>Fungi</taxon>
        <taxon>Fungi incertae sedis</taxon>
        <taxon>Mucoromycota</taxon>
        <taxon>Mucoromycotina</taxon>
        <taxon>Mucoromycetes</taxon>
        <taxon>Mucorales</taxon>
        <taxon>Mucorineae</taxon>
        <taxon>Mucoraceae</taxon>
        <taxon>Thamnidium</taxon>
    </lineage>
</organism>
<accession>A0A8H7VUW3</accession>
<evidence type="ECO:0000313" key="1">
    <source>
        <dbReference type="EMBL" id="KAG2229673.1"/>
    </source>
</evidence>